<evidence type="ECO:0000313" key="20">
    <source>
        <dbReference type="Proteomes" id="UP000663829"/>
    </source>
</evidence>
<dbReference type="Pfam" id="PF13679">
    <property type="entry name" value="Methyltransf_32"/>
    <property type="match status" value="1"/>
</dbReference>
<comment type="similarity">
    <text evidence="2">Belongs to the protein prenyltransferase subunit beta family.</text>
</comment>
<evidence type="ECO:0000256" key="10">
    <source>
        <dbReference type="ARBA" id="ARBA00031218"/>
    </source>
</evidence>
<dbReference type="PANTHER" id="PTHR11774">
    <property type="entry name" value="GERANYLGERANYL TRANSFERASE TYPE BETA SUBUNIT"/>
    <property type="match status" value="1"/>
</dbReference>
<dbReference type="Proteomes" id="UP000681722">
    <property type="component" value="Unassembled WGS sequence"/>
</dbReference>
<evidence type="ECO:0000256" key="2">
    <source>
        <dbReference type="ARBA" id="ARBA00010497"/>
    </source>
</evidence>
<evidence type="ECO:0000256" key="7">
    <source>
        <dbReference type="ARBA" id="ARBA00022737"/>
    </source>
</evidence>
<dbReference type="EMBL" id="CAJOBC010078904">
    <property type="protein sequence ID" value="CAF4267947.1"/>
    <property type="molecule type" value="Genomic_DNA"/>
</dbReference>
<dbReference type="InterPro" id="IPR008930">
    <property type="entry name" value="Terpenoid_cyclase/PrenylTrfase"/>
</dbReference>
<dbReference type="InterPro" id="IPR026873">
    <property type="entry name" value="Ptb1"/>
</dbReference>
<dbReference type="EMBL" id="CAJOBA010005086">
    <property type="protein sequence ID" value="CAF3732544.1"/>
    <property type="molecule type" value="Genomic_DNA"/>
</dbReference>
<evidence type="ECO:0000256" key="8">
    <source>
        <dbReference type="ARBA" id="ARBA00022833"/>
    </source>
</evidence>
<dbReference type="InterPro" id="IPR029063">
    <property type="entry name" value="SAM-dependent_MTases_sf"/>
</dbReference>
<dbReference type="CDD" id="cd02894">
    <property type="entry name" value="GGTase-II"/>
    <property type="match status" value="1"/>
</dbReference>
<protein>
    <recommendedName>
        <fullName evidence="3">protein geranylgeranyltransferase type II</fullName>
        <ecNumber evidence="3">2.5.1.60</ecNumber>
    </recommendedName>
    <alternativeName>
        <fullName evidence="9">Geranylgeranyl transferase type II subunit beta</fullName>
    </alternativeName>
    <alternativeName>
        <fullName evidence="11">Rab geranyl-geranyltransferase subunit beta</fullName>
    </alternativeName>
    <alternativeName>
        <fullName evidence="10">Rab geranylgeranyltransferase subunit beta</fullName>
    </alternativeName>
    <alternativeName>
        <fullName evidence="12">Type II protein geranyl-geranyltransferase subunit beta</fullName>
    </alternativeName>
</protein>
<dbReference type="Proteomes" id="UP000677228">
    <property type="component" value="Unassembled WGS sequence"/>
</dbReference>
<evidence type="ECO:0000259" key="15">
    <source>
        <dbReference type="Pfam" id="PF13679"/>
    </source>
</evidence>
<evidence type="ECO:0000256" key="6">
    <source>
        <dbReference type="ARBA" id="ARBA00022723"/>
    </source>
</evidence>
<feature type="domain" description="Prenyltransferase alpha-alpha toroid" evidence="14">
    <location>
        <begin position="349"/>
        <end position="670"/>
    </location>
</feature>
<gene>
    <name evidence="17" type="ORF">GPM918_LOCUS32138</name>
    <name evidence="16" type="ORF">OVA965_LOCUS12570</name>
    <name evidence="19" type="ORF">SRO942_LOCUS32798</name>
    <name evidence="18" type="ORF">TMI583_LOCUS12574</name>
</gene>
<dbReference type="GO" id="GO:0004663">
    <property type="term" value="F:Rab geranylgeranyltransferase activity"/>
    <property type="evidence" value="ECO:0007669"/>
    <property type="project" value="UniProtKB-EC"/>
</dbReference>
<proteinExistence type="inferred from homology"/>
<evidence type="ECO:0000256" key="11">
    <source>
        <dbReference type="ARBA" id="ARBA00032712"/>
    </source>
</evidence>
<reference evidence="17" key="1">
    <citation type="submission" date="2021-02" db="EMBL/GenBank/DDBJ databases">
        <authorList>
            <person name="Nowell W R."/>
        </authorList>
    </citation>
    <scope>NUCLEOTIDE SEQUENCE</scope>
</reference>
<evidence type="ECO:0000256" key="1">
    <source>
        <dbReference type="ARBA" id="ARBA00001947"/>
    </source>
</evidence>
<dbReference type="Pfam" id="PF00432">
    <property type="entry name" value="Prenyltrans"/>
    <property type="match status" value="1"/>
</dbReference>
<dbReference type="InterPro" id="IPR025714">
    <property type="entry name" value="Methyltranfer_dom"/>
</dbReference>
<evidence type="ECO:0000313" key="16">
    <source>
        <dbReference type="EMBL" id="CAF0959716.1"/>
    </source>
</evidence>
<dbReference type="GO" id="GO:0005968">
    <property type="term" value="C:Rab-protein geranylgeranyltransferase complex"/>
    <property type="evidence" value="ECO:0007669"/>
    <property type="project" value="TreeGrafter"/>
</dbReference>
<dbReference type="EMBL" id="CAJNOQ010016214">
    <property type="protein sequence ID" value="CAF1376989.1"/>
    <property type="molecule type" value="Genomic_DNA"/>
</dbReference>
<keyword evidence="4" id="KW-0637">Prenyltransferase</keyword>
<dbReference type="Proteomes" id="UP000682733">
    <property type="component" value="Unassembled WGS sequence"/>
</dbReference>
<dbReference type="PANTHER" id="PTHR11774:SF11">
    <property type="entry name" value="GERANYLGERANYL TRANSFERASE TYPE-2 SUBUNIT BETA"/>
    <property type="match status" value="1"/>
</dbReference>
<evidence type="ECO:0000256" key="13">
    <source>
        <dbReference type="ARBA" id="ARBA00047658"/>
    </source>
</evidence>
<dbReference type="SUPFAM" id="SSF53335">
    <property type="entry name" value="S-adenosyl-L-methionine-dependent methyltransferases"/>
    <property type="match status" value="1"/>
</dbReference>
<evidence type="ECO:0000256" key="5">
    <source>
        <dbReference type="ARBA" id="ARBA00022679"/>
    </source>
</evidence>
<dbReference type="InterPro" id="IPR001330">
    <property type="entry name" value="Prenyltrans"/>
</dbReference>
<keyword evidence="5" id="KW-0808">Transferase</keyword>
<dbReference type="EMBL" id="CAJNOK010005082">
    <property type="protein sequence ID" value="CAF0959716.1"/>
    <property type="molecule type" value="Genomic_DNA"/>
</dbReference>
<sequence>MALPVLNGICQFIHPFLPFLNSHNVDYLTDDHWNVYLPQYIRDSLLSSKTEQIYDLYDNHSNASESEMPFNKQITTLESLFDIIIYWKKQIKQLTLTSSTYKQDLDNIKHLQNDEQRKKPPANLSRFMNEKKEHEVDRLVELIAHLASVTQSDVIVDYGSGKGYLDGELIQQYNLKVLALESQNQTVNSAEKRLILMNKKQHQHFDANNYKHTTVYIDNKTNIEELCSEYFPTSTSIIVTGLHACGSLSSTMLWHYIRNEKIKVLCNVACCYHLLEEKFDVNPFTKEYSDNDERSFPLCQKLIDNQFKLGRNARMLASQSIERNRNNKIRMGAPQRDITIDYSTSINELLTEKHLSFLSGYGRSHHKYEYGITDYLRMSGIYWVTTCLDLLHGLDQLDTDDIINFIKSCQKPSGAFSPSTQHDEHLLYTLSAVQILVILDRLDIIDKEKLCSYIKHLQQEDGSFAGDDWGEIDTRFSFCAVACLSLINCLNSDVINIEKATSFVVSCMNFDGGFGCMPGAESHSGQIYCCVAYLSIVHKLELIDTNQLGWWLCERQLESGGLNGKLKTPVYNDISSTVYFVIGRPEKLPDVCYSWWVLASLKIIGHSKWINHHKLKQFILAAQDDETGGFADQPKNVPDPFHTLFAVTGLSLINAYSESIIKQVNPVYCMPQYVIDRIGIQIQLL</sequence>
<evidence type="ECO:0000259" key="14">
    <source>
        <dbReference type="Pfam" id="PF00432"/>
    </source>
</evidence>
<dbReference type="SUPFAM" id="SSF48239">
    <property type="entry name" value="Terpenoid cyclases/Protein prenyltransferases"/>
    <property type="match status" value="1"/>
</dbReference>
<dbReference type="Proteomes" id="UP000663829">
    <property type="component" value="Unassembled WGS sequence"/>
</dbReference>
<evidence type="ECO:0000313" key="18">
    <source>
        <dbReference type="EMBL" id="CAF3732544.1"/>
    </source>
</evidence>
<evidence type="ECO:0000256" key="12">
    <source>
        <dbReference type="ARBA" id="ARBA00032766"/>
    </source>
</evidence>
<evidence type="ECO:0000256" key="9">
    <source>
        <dbReference type="ARBA" id="ARBA00030816"/>
    </source>
</evidence>
<comment type="cofactor">
    <cofactor evidence="1">
        <name>Zn(2+)</name>
        <dbReference type="ChEBI" id="CHEBI:29105"/>
    </cofactor>
</comment>
<accession>A0A815JAY8</accession>
<evidence type="ECO:0000313" key="19">
    <source>
        <dbReference type="EMBL" id="CAF4267947.1"/>
    </source>
</evidence>
<evidence type="ECO:0000313" key="17">
    <source>
        <dbReference type="EMBL" id="CAF1376989.1"/>
    </source>
</evidence>
<keyword evidence="6" id="KW-0479">Metal-binding</keyword>
<dbReference type="EC" id="2.5.1.60" evidence="3"/>
<evidence type="ECO:0000256" key="4">
    <source>
        <dbReference type="ARBA" id="ARBA00022602"/>
    </source>
</evidence>
<keyword evidence="7" id="KW-0677">Repeat</keyword>
<dbReference type="AlphaFoldDB" id="A0A815JAY8"/>
<keyword evidence="20" id="KW-1185">Reference proteome</keyword>
<keyword evidence="8" id="KW-0862">Zinc</keyword>
<dbReference type="GO" id="GO:0046872">
    <property type="term" value="F:metal ion binding"/>
    <property type="evidence" value="ECO:0007669"/>
    <property type="project" value="UniProtKB-KW"/>
</dbReference>
<name>A0A815JAY8_9BILA</name>
<dbReference type="Gene3D" id="1.50.10.20">
    <property type="match status" value="1"/>
</dbReference>
<evidence type="ECO:0000256" key="3">
    <source>
        <dbReference type="ARBA" id="ARBA00012656"/>
    </source>
</evidence>
<dbReference type="OrthoDB" id="5428259at2759"/>
<organism evidence="17 20">
    <name type="scientific">Didymodactylos carnosus</name>
    <dbReference type="NCBI Taxonomy" id="1234261"/>
    <lineage>
        <taxon>Eukaryota</taxon>
        <taxon>Metazoa</taxon>
        <taxon>Spiralia</taxon>
        <taxon>Gnathifera</taxon>
        <taxon>Rotifera</taxon>
        <taxon>Eurotatoria</taxon>
        <taxon>Bdelloidea</taxon>
        <taxon>Philodinida</taxon>
        <taxon>Philodinidae</taxon>
        <taxon>Didymodactylos</taxon>
    </lineage>
</organism>
<dbReference type="Gene3D" id="3.40.50.150">
    <property type="entry name" value="Vaccinia Virus protein VP39"/>
    <property type="match status" value="1"/>
</dbReference>
<feature type="domain" description="Methyltransferase" evidence="15">
    <location>
        <begin position="131"/>
        <end position="277"/>
    </location>
</feature>
<comment type="caution">
    <text evidence="17">The sequence shown here is derived from an EMBL/GenBank/DDBJ whole genome shotgun (WGS) entry which is preliminary data.</text>
</comment>
<dbReference type="InterPro" id="IPR045089">
    <property type="entry name" value="PGGT1B-like"/>
</dbReference>
<comment type="catalytic activity">
    <reaction evidence="13">
        <text>geranylgeranyl diphosphate + L-cysteinyl-[protein] = S-geranylgeranyl-L-cysteinyl-[protein] + diphosphate</text>
        <dbReference type="Rhea" id="RHEA:21240"/>
        <dbReference type="Rhea" id="RHEA-COMP:10131"/>
        <dbReference type="Rhea" id="RHEA-COMP:11537"/>
        <dbReference type="ChEBI" id="CHEBI:29950"/>
        <dbReference type="ChEBI" id="CHEBI:33019"/>
        <dbReference type="ChEBI" id="CHEBI:57533"/>
        <dbReference type="ChEBI" id="CHEBI:86021"/>
        <dbReference type="EC" id="2.5.1.60"/>
    </reaction>
</comment>